<evidence type="ECO:0000313" key="1">
    <source>
        <dbReference type="EMBL" id="KAK7094983.1"/>
    </source>
</evidence>
<reference evidence="1 2" key="1">
    <citation type="submission" date="2024-02" db="EMBL/GenBank/DDBJ databases">
        <title>Chromosome-scale genome assembly of the rough periwinkle Littorina saxatilis.</title>
        <authorList>
            <person name="De Jode A."/>
            <person name="Faria R."/>
            <person name="Formenti G."/>
            <person name="Sims Y."/>
            <person name="Smith T.P."/>
            <person name="Tracey A."/>
            <person name="Wood J.M.D."/>
            <person name="Zagrodzka Z.B."/>
            <person name="Johannesson K."/>
            <person name="Butlin R.K."/>
            <person name="Leder E.H."/>
        </authorList>
    </citation>
    <scope>NUCLEOTIDE SEQUENCE [LARGE SCALE GENOMIC DNA]</scope>
    <source>
        <strain evidence="1">Snail1</strain>
        <tissue evidence="1">Muscle</tissue>
    </source>
</reference>
<accession>A0AAN9G4A1</accession>
<proteinExistence type="predicted"/>
<dbReference type="Proteomes" id="UP001374579">
    <property type="component" value="Unassembled WGS sequence"/>
</dbReference>
<gene>
    <name evidence="1" type="ORF">V1264_006453</name>
</gene>
<comment type="caution">
    <text evidence="1">The sequence shown here is derived from an EMBL/GenBank/DDBJ whole genome shotgun (WGS) entry which is preliminary data.</text>
</comment>
<keyword evidence="2" id="KW-1185">Reference proteome</keyword>
<dbReference type="AlphaFoldDB" id="A0AAN9G4A1"/>
<organism evidence="1 2">
    <name type="scientific">Littorina saxatilis</name>
    <dbReference type="NCBI Taxonomy" id="31220"/>
    <lineage>
        <taxon>Eukaryota</taxon>
        <taxon>Metazoa</taxon>
        <taxon>Spiralia</taxon>
        <taxon>Lophotrochozoa</taxon>
        <taxon>Mollusca</taxon>
        <taxon>Gastropoda</taxon>
        <taxon>Caenogastropoda</taxon>
        <taxon>Littorinimorpha</taxon>
        <taxon>Littorinoidea</taxon>
        <taxon>Littorinidae</taxon>
        <taxon>Littorina</taxon>
    </lineage>
</organism>
<dbReference type="EMBL" id="JBAMIC010000018">
    <property type="protein sequence ID" value="KAK7094983.1"/>
    <property type="molecule type" value="Genomic_DNA"/>
</dbReference>
<name>A0AAN9G4A1_9CAEN</name>
<protein>
    <submittedName>
        <fullName evidence="1">Uncharacterized protein</fullName>
    </submittedName>
</protein>
<evidence type="ECO:0000313" key="2">
    <source>
        <dbReference type="Proteomes" id="UP001374579"/>
    </source>
</evidence>
<sequence length="99" mass="11417">MSTRNTSAGGQHPQVLVKEWTFYYLTKYHSHEKENLFWQESSTVQSTVCRITSQTLSEMLVQTRWLQLMSRDVAGISYLQQMQENSSEIIIKVTANLGS</sequence>